<accession>A0A392W6G1</accession>
<evidence type="ECO:0000313" key="2">
    <source>
        <dbReference type="Proteomes" id="UP000265520"/>
    </source>
</evidence>
<organism evidence="1 2">
    <name type="scientific">Trifolium medium</name>
    <dbReference type="NCBI Taxonomy" id="97028"/>
    <lineage>
        <taxon>Eukaryota</taxon>
        <taxon>Viridiplantae</taxon>
        <taxon>Streptophyta</taxon>
        <taxon>Embryophyta</taxon>
        <taxon>Tracheophyta</taxon>
        <taxon>Spermatophyta</taxon>
        <taxon>Magnoliopsida</taxon>
        <taxon>eudicotyledons</taxon>
        <taxon>Gunneridae</taxon>
        <taxon>Pentapetalae</taxon>
        <taxon>rosids</taxon>
        <taxon>fabids</taxon>
        <taxon>Fabales</taxon>
        <taxon>Fabaceae</taxon>
        <taxon>Papilionoideae</taxon>
        <taxon>50 kb inversion clade</taxon>
        <taxon>NPAAA clade</taxon>
        <taxon>Hologalegina</taxon>
        <taxon>IRL clade</taxon>
        <taxon>Trifolieae</taxon>
        <taxon>Trifolium</taxon>
    </lineage>
</organism>
<keyword evidence="2" id="KW-1185">Reference proteome</keyword>
<dbReference type="EMBL" id="LXQA011358115">
    <property type="protein sequence ID" value="MCI94505.1"/>
    <property type="molecule type" value="Genomic_DNA"/>
</dbReference>
<evidence type="ECO:0000313" key="1">
    <source>
        <dbReference type="EMBL" id="MCI94505.1"/>
    </source>
</evidence>
<sequence length="36" mass="3720">VQGQVVAQPQAQGHLVAQVVVMPEPHADGSGDPLLF</sequence>
<dbReference type="Proteomes" id="UP000265520">
    <property type="component" value="Unassembled WGS sequence"/>
</dbReference>
<name>A0A392W6G1_9FABA</name>
<comment type="caution">
    <text evidence="1">The sequence shown here is derived from an EMBL/GenBank/DDBJ whole genome shotgun (WGS) entry which is preliminary data.</text>
</comment>
<reference evidence="1 2" key="1">
    <citation type="journal article" date="2018" name="Front. Plant Sci.">
        <title>Red Clover (Trifolium pratense) and Zigzag Clover (T. medium) - A Picture of Genomic Similarities and Differences.</title>
        <authorList>
            <person name="Dluhosova J."/>
            <person name="Istvanek J."/>
            <person name="Nedelnik J."/>
            <person name="Repkova J."/>
        </authorList>
    </citation>
    <scope>NUCLEOTIDE SEQUENCE [LARGE SCALE GENOMIC DNA]</scope>
    <source>
        <strain evidence="2">cv. 10/8</strain>
        <tissue evidence="1">Leaf</tissue>
    </source>
</reference>
<feature type="non-terminal residue" evidence="1">
    <location>
        <position position="1"/>
    </location>
</feature>
<dbReference type="AlphaFoldDB" id="A0A392W6G1"/>
<protein>
    <submittedName>
        <fullName evidence="1">Uncharacterized protein</fullName>
    </submittedName>
</protein>
<proteinExistence type="predicted"/>